<comment type="caution">
    <text evidence="1">The sequence shown here is derived from an EMBL/GenBank/DDBJ whole genome shotgun (WGS) entry which is preliminary data.</text>
</comment>
<dbReference type="EMBL" id="JAWDGP010006834">
    <property type="protein sequence ID" value="KAK3734979.1"/>
    <property type="molecule type" value="Genomic_DNA"/>
</dbReference>
<gene>
    <name evidence="1" type="ORF">RRG08_039000</name>
</gene>
<evidence type="ECO:0000313" key="1">
    <source>
        <dbReference type="EMBL" id="KAK3734979.1"/>
    </source>
</evidence>
<dbReference type="Proteomes" id="UP001283361">
    <property type="component" value="Unassembled WGS sequence"/>
</dbReference>
<protein>
    <submittedName>
        <fullName evidence="1">Uncharacterized protein</fullName>
    </submittedName>
</protein>
<reference evidence="1" key="1">
    <citation type="journal article" date="2023" name="G3 (Bethesda)">
        <title>A reference genome for the long-term kleptoplast-retaining sea slug Elysia crispata morphotype clarki.</title>
        <authorList>
            <person name="Eastman K.E."/>
            <person name="Pendleton A.L."/>
            <person name="Shaikh M.A."/>
            <person name="Suttiyut T."/>
            <person name="Ogas R."/>
            <person name="Tomko P."/>
            <person name="Gavelis G."/>
            <person name="Widhalm J.R."/>
            <person name="Wisecaver J.H."/>
        </authorList>
    </citation>
    <scope>NUCLEOTIDE SEQUENCE</scope>
    <source>
        <strain evidence="1">ECLA1</strain>
    </source>
</reference>
<proteinExistence type="predicted"/>
<sequence length="114" mass="13421">MRRPHSNLQFVFERDNFSAPRLDPCQMILTLARFQVSDLIEEFKVLQMKEKPFQFRSQERVRCFPLEQFDRVSSKVVSIDFSVERYVDFSANETLSAGLASSPIALRSRREDKE</sequence>
<name>A0AAE1CTJ1_9GAST</name>
<organism evidence="1 2">
    <name type="scientific">Elysia crispata</name>
    <name type="common">lettuce slug</name>
    <dbReference type="NCBI Taxonomy" id="231223"/>
    <lineage>
        <taxon>Eukaryota</taxon>
        <taxon>Metazoa</taxon>
        <taxon>Spiralia</taxon>
        <taxon>Lophotrochozoa</taxon>
        <taxon>Mollusca</taxon>
        <taxon>Gastropoda</taxon>
        <taxon>Heterobranchia</taxon>
        <taxon>Euthyneura</taxon>
        <taxon>Panpulmonata</taxon>
        <taxon>Sacoglossa</taxon>
        <taxon>Placobranchoidea</taxon>
        <taxon>Plakobranchidae</taxon>
        <taxon>Elysia</taxon>
    </lineage>
</organism>
<evidence type="ECO:0000313" key="2">
    <source>
        <dbReference type="Proteomes" id="UP001283361"/>
    </source>
</evidence>
<dbReference type="AlphaFoldDB" id="A0AAE1CTJ1"/>
<keyword evidence="2" id="KW-1185">Reference proteome</keyword>
<accession>A0AAE1CTJ1</accession>